<name>A0ABV9PVN5_9ACTN</name>
<evidence type="ECO:0000313" key="4">
    <source>
        <dbReference type="Proteomes" id="UP001595836"/>
    </source>
</evidence>
<dbReference type="SUPFAM" id="SSF55961">
    <property type="entry name" value="Bet v1-like"/>
    <property type="match status" value="1"/>
</dbReference>
<feature type="domain" description="Activator of Hsp90 ATPase homologue 1/2-like C-terminal" evidence="2">
    <location>
        <begin position="26"/>
        <end position="134"/>
    </location>
</feature>
<evidence type="ECO:0000256" key="1">
    <source>
        <dbReference type="ARBA" id="ARBA00006817"/>
    </source>
</evidence>
<organism evidence="3 4">
    <name type="scientific">Dietzia aurantiaca</name>
    <dbReference type="NCBI Taxonomy" id="983873"/>
    <lineage>
        <taxon>Bacteria</taxon>
        <taxon>Bacillati</taxon>
        <taxon>Actinomycetota</taxon>
        <taxon>Actinomycetes</taxon>
        <taxon>Mycobacteriales</taxon>
        <taxon>Dietziaceae</taxon>
        <taxon>Dietzia</taxon>
    </lineage>
</organism>
<dbReference type="Proteomes" id="UP001595836">
    <property type="component" value="Unassembled WGS sequence"/>
</dbReference>
<comment type="similarity">
    <text evidence="1">Belongs to the AHA1 family.</text>
</comment>
<evidence type="ECO:0000313" key="3">
    <source>
        <dbReference type="EMBL" id="MFC4756390.1"/>
    </source>
</evidence>
<dbReference type="RefSeq" id="WP_344993026.1">
    <property type="nucleotide sequence ID" value="NZ_BAABCD010000020.1"/>
</dbReference>
<dbReference type="InterPro" id="IPR023393">
    <property type="entry name" value="START-like_dom_sf"/>
</dbReference>
<dbReference type="EMBL" id="JBHSHP010000060">
    <property type="protein sequence ID" value="MFC4756390.1"/>
    <property type="molecule type" value="Genomic_DNA"/>
</dbReference>
<reference evidence="4" key="1">
    <citation type="journal article" date="2019" name="Int. J. Syst. Evol. Microbiol.">
        <title>The Global Catalogue of Microorganisms (GCM) 10K type strain sequencing project: providing services to taxonomists for standard genome sequencing and annotation.</title>
        <authorList>
            <consortium name="The Broad Institute Genomics Platform"/>
            <consortium name="The Broad Institute Genome Sequencing Center for Infectious Disease"/>
            <person name="Wu L."/>
            <person name="Ma J."/>
        </authorList>
    </citation>
    <scope>NUCLEOTIDE SEQUENCE [LARGE SCALE GENOMIC DNA]</scope>
    <source>
        <strain evidence="4">JCM 11882</strain>
    </source>
</reference>
<gene>
    <name evidence="3" type="ORF">ACFO7U_16585</name>
</gene>
<comment type="caution">
    <text evidence="3">The sequence shown here is derived from an EMBL/GenBank/DDBJ whole genome shotgun (WGS) entry which is preliminary data.</text>
</comment>
<accession>A0ABV9PVN5</accession>
<keyword evidence="4" id="KW-1185">Reference proteome</keyword>
<sequence>MSTPPTASGSLTESGAVVFTRRLPISREQGWAAVTDPARTARWIGPWSGDPASGTVELTMTVEEGSPTSTVEVRRCEEPVALVVTTGPGGWVLTVRVAGDDDEAVISLEQDIPDAESAASIGPGWDFYLDRLVEAEAGRDPDALRFDPDYYPDLAGYYRELFSGRG</sequence>
<protein>
    <submittedName>
        <fullName evidence="3">SRPBCC domain-containing protein</fullName>
    </submittedName>
</protein>
<proteinExistence type="inferred from homology"/>
<evidence type="ECO:0000259" key="2">
    <source>
        <dbReference type="Pfam" id="PF08327"/>
    </source>
</evidence>
<dbReference type="Gene3D" id="3.30.530.20">
    <property type="match status" value="1"/>
</dbReference>
<dbReference type="InterPro" id="IPR013538">
    <property type="entry name" value="ASHA1/2-like_C"/>
</dbReference>
<dbReference type="Pfam" id="PF08327">
    <property type="entry name" value="AHSA1"/>
    <property type="match status" value="1"/>
</dbReference>